<dbReference type="InterPro" id="IPR042070">
    <property type="entry name" value="PucR_C-HTH_sf"/>
</dbReference>
<dbReference type="InterPro" id="IPR051448">
    <property type="entry name" value="CdaR-like_regulators"/>
</dbReference>
<organism evidence="2 3">
    <name type="scientific">Cryobacterium mannosilyticum</name>
    <dbReference type="NCBI Taxonomy" id="1259190"/>
    <lineage>
        <taxon>Bacteria</taxon>
        <taxon>Bacillati</taxon>
        <taxon>Actinomycetota</taxon>
        <taxon>Actinomycetes</taxon>
        <taxon>Micrococcales</taxon>
        <taxon>Microbacteriaceae</taxon>
        <taxon>Cryobacterium</taxon>
    </lineage>
</organism>
<feature type="domain" description="PucR C-terminal helix-turn-helix" evidence="1">
    <location>
        <begin position="421"/>
        <end position="479"/>
    </location>
</feature>
<protein>
    <submittedName>
        <fullName evidence="2">PucR family transcriptional regulator</fullName>
    </submittedName>
</protein>
<dbReference type="Proteomes" id="UP000297643">
    <property type="component" value="Unassembled WGS sequence"/>
</dbReference>
<dbReference type="PANTHER" id="PTHR33744:SF7">
    <property type="entry name" value="PUCR FAMILY TRANSCRIPTIONAL REGULATOR"/>
    <property type="match status" value="1"/>
</dbReference>
<dbReference type="PANTHER" id="PTHR33744">
    <property type="entry name" value="CARBOHYDRATE DIACID REGULATOR"/>
    <property type="match status" value="1"/>
</dbReference>
<reference evidence="2 3" key="1">
    <citation type="submission" date="2019-03" db="EMBL/GenBank/DDBJ databases">
        <title>Genomics of glacier-inhabiting Cryobacterium strains.</title>
        <authorList>
            <person name="Liu Q."/>
            <person name="Xin Y.-H."/>
        </authorList>
    </citation>
    <scope>NUCLEOTIDE SEQUENCE [LARGE SCALE GENOMIC DNA]</scope>
    <source>
        <strain evidence="2 3">RHLT2-21</strain>
    </source>
</reference>
<accession>A0A4R8W780</accession>
<dbReference type="Gene3D" id="1.10.10.2840">
    <property type="entry name" value="PucR C-terminal helix-turn-helix domain"/>
    <property type="match status" value="1"/>
</dbReference>
<dbReference type="InterPro" id="IPR025736">
    <property type="entry name" value="PucR_C-HTH_dom"/>
</dbReference>
<evidence type="ECO:0000313" key="3">
    <source>
        <dbReference type="Proteomes" id="UP000297643"/>
    </source>
</evidence>
<evidence type="ECO:0000313" key="2">
    <source>
        <dbReference type="EMBL" id="TFC03653.1"/>
    </source>
</evidence>
<gene>
    <name evidence="2" type="ORF">E3O32_10170</name>
</gene>
<dbReference type="EMBL" id="SOFM01000027">
    <property type="protein sequence ID" value="TFC03653.1"/>
    <property type="molecule type" value="Genomic_DNA"/>
</dbReference>
<sequence length="485" mass="52336">MTLDVAAVARLVNATLVVRGAASNSQVDDVILLDQFSVVARTDFVSLVLATDVQFAALMGDESDRIDFLQGSVLITPTPRIPRNALVRIIEAMGLTVLFCESTDLDRVRLEIALSLATDRAAEARLVTTGTKVLTQVARRGGANAVVVELAQRLNGWVVLLDKAGQAITSAGAGALHLDDAVAVAFQRPVRVSHPGLQVHPIGEGEELRAFLVVASRSGTTSRTRDLAAQSAALIDILLRTHDHTETERLGREVMMASLLAVPANSPAQLLRRWGVRDASMTGFILSSRTKSVDVERLILRWLDEMGTVHAVSPERDRTVGLIRDDLVTELARRVDNFVAEAQTPLRCGIGSSAALDALNITVGEAREAHDIAVASNCSTVRYETLPTVQYLIGALDSQAIARIVRIVDGLRNPDGTPGELMETLRTYLAEHGALGITARRLGIHRHTLTNRIAQIEKRTGLSMENPDDRAAAWLAMRALGHPTS</sequence>
<dbReference type="Pfam" id="PF13556">
    <property type="entry name" value="HTH_30"/>
    <property type="match status" value="1"/>
</dbReference>
<proteinExistence type="predicted"/>
<dbReference type="AlphaFoldDB" id="A0A4R8W780"/>
<dbReference type="RefSeq" id="WP_134509135.1">
    <property type="nucleotide sequence ID" value="NZ_SOFM01000027.1"/>
</dbReference>
<name>A0A4R8W780_9MICO</name>
<keyword evidence="3" id="KW-1185">Reference proteome</keyword>
<evidence type="ECO:0000259" key="1">
    <source>
        <dbReference type="Pfam" id="PF13556"/>
    </source>
</evidence>
<comment type="caution">
    <text evidence="2">The sequence shown here is derived from an EMBL/GenBank/DDBJ whole genome shotgun (WGS) entry which is preliminary data.</text>
</comment>